<dbReference type="Proteomes" id="UP000604001">
    <property type="component" value="Unassembled WGS sequence"/>
</dbReference>
<feature type="transmembrane region" description="Helical" evidence="8">
    <location>
        <begin position="401"/>
        <end position="422"/>
    </location>
</feature>
<evidence type="ECO:0000256" key="6">
    <source>
        <dbReference type="ARBA" id="ARBA00023136"/>
    </source>
</evidence>
<keyword evidence="3" id="KW-1003">Cell membrane</keyword>
<feature type="transmembrane region" description="Helical" evidence="8">
    <location>
        <begin position="320"/>
        <end position="340"/>
    </location>
</feature>
<comment type="caution">
    <text evidence="10">The sequence shown here is derived from an EMBL/GenBank/DDBJ whole genome shotgun (WGS) entry which is preliminary data.</text>
</comment>
<gene>
    <name evidence="10" type="ORF">H7344_18850</name>
</gene>
<feature type="transmembrane region" description="Helical" evidence="8">
    <location>
        <begin position="78"/>
        <end position="97"/>
    </location>
</feature>
<keyword evidence="6 8" id="KW-0472">Membrane</keyword>
<dbReference type="Pfam" id="PF00361">
    <property type="entry name" value="Proton_antipo_M"/>
    <property type="match status" value="1"/>
</dbReference>
<reference evidence="10 11" key="1">
    <citation type="submission" date="2020-08" db="EMBL/GenBank/DDBJ databases">
        <title>novel species in genus Nocardioides.</title>
        <authorList>
            <person name="Zhang G."/>
        </authorList>
    </citation>
    <scope>NUCLEOTIDE SEQUENCE [LARGE SCALE GENOMIC DNA]</scope>
    <source>
        <strain evidence="10 11">SC8A-24</strain>
    </source>
</reference>
<dbReference type="PANTHER" id="PTHR42703:SF1">
    <property type="entry name" value="NA(+)_H(+) ANTIPORTER SUBUNIT D1"/>
    <property type="match status" value="1"/>
</dbReference>
<evidence type="ECO:0000256" key="2">
    <source>
        <dbReference type="ARBA" id="ARBA00005346"/>
    </source>
</evidence>
<feature type="transmembrane region" description="Helical" evidence="8">
    <location>
        <begin position="229"/>
        <end position="251"/>
    </location>
</feature>
<feature type="transmembrane region" description="Helical" evidence="8">
    <location>
        <begin position="30"/>
        <end position="48"/>
    </location>
</feature>
<evidence type="ECO:0000259" key="9">
    <source>
        <dbReference type="Pfam" id="PF00361"/>
    </source>
</evidence>
<feature type="transmembrane region" description="Helical" evidence="8">
    <location>
        <begin position="199"/>
        <end position="217"/>
    </location>
</feature>
<evidence type="ECO:0000313" key="10">
    <source>
        <dbReference type="EMBL" id="MBC2962352.1"/>
    </source>
</evidence>
<dbReference type="InterPro" id="IPR001750">
    <property type="entry name" value="ND/Mrp_TM"/>
</dbReference>
<evidence type="ECO:0000256" key="7">
    <source>
        <dbReference type="RuleBase" id="RU000320"/>
    </source>
</evidence>
<feature type="transmembrane region" description="Helical" evidence="8">
    <location>
        <begin position="263"/>
        <end position="281"/>
    </location>
</feature>
<evidence type="ECO:0000256" key="8">
    <source>
        <dbReference type="SAM" id="Phobius"/>
    </source>
</evidence>
<comment type="subcellular location">
    <subcellularLocation>
        <location evidence="1">Cell membrane</location>
        <topology evidence="1">Multi-pass membrane protein</topology>
    </subcellularLocation>
    <subcellularLocation>
        <location evidence="7">Membrane</location>
        <topology evidence="7">Multi-pass membrane protein</topology>
    </subcellularLocation>
</comment>
<evidence type="ECO:0000256" key="3">
    <source>
        <dbReference type="ARBA" id="ARBA00022475"/>
    </source>
</evidence>
<dbReference type="InterPro" id="IPR050586">
    <property type="entry name" value="CPA3_Na-H_Antiporter_D"/>
</dbReference>
<keyword evidence="5 8" id="KW-1133">Transmembrane helix</keyword>
<organism evidence="10 11">
    <name type="scientific">Nocardioides deserti</name>
    <dbReference type="NCBI Taxonomy" id="1588644"/>
    <lineage>
        <taxon>Bacteria</taxon>
        <taxon>Bacillati</taxon>
        <taxon>Actinomycetota</taxon>
        <taxon>Actinomycetes</taxon>
        <taxon>Propionibacteriales</taxon>
        <taxon>Nocardioidaceae</taxon>
        <taxon>Nocardioides</taxon>
    </lineage>
</organism>
<feature type="transmembrane region" description="Helical" evidence="8">
    <location>
        <begin position="361"/>
        <end position="381"/>
    </location>
</feature>
<feature type="domain" description="NADH:quinone oxidoreductase/Mrp antiporter transmembrane" evidence="9">
    <location>
        <begin position="124"/>
        <end position="403"/>
    </location>
</feature>
<accession>A0ABR6UD39</accession>
<dbReference type="RefSeq" id="WP_186347531.1">
    <property type="nucleotide sequence ID" value="NZ_BMMR01000002.1"/>
</dbReference>
<keyword evidence="11" id="KW-1185">Reference proteome</keyword>
<feature type="transmembrane region" description="Helical" evidence="8">
    <location>
        <begin position="127"/>
        <end position="146"/>
    </location>
</feature>
<evidence type="ECO:0000256" key="5">
    <source>
        <dbReference type="ARBA" id="ARBA00022989"/>
    </source>
</evidence>
<feature type="transmembrane region" description="Helical" evidence="8">
    <location>
        <begin position="158"/>
        <end position="179"/>
    </location>
</feature>
<evidence type="ECO:0000313" key="11">
    <source>
        <dbReference type="Proteomes" id="UP000604001"/>
    </source>
</evidence>
<feature type="transmembrane region" description="Helical" evidence="8">
    <location>
        <begin position="457"/>
        <end position="474"/>
    </location>
</feature>
<protein>
    <submittedName>
        <fullName evidence="10">Monovalent cation/H+ antiporter subunit D family protein</fullName>
    </submittedName>
</protein>
<feature type="transmembrane region" description="Helical" evidence="8">
    <location>
        <begin position="293"/>
        <end position="314"/>
    </location>
</feature>
<dbReference type="PRINTS" id="PR01437">
    <property type="entry name" value="NUOXDRDTASE4"/>
</dbReference>
<evidence type="ECO:0000256" key="1">
    <source>
        <dbReference type="ARBA" id="ARBA00004651"/>
    </source>
</evidence>
<dbReference type="InterPro" id="IPR003918">
    <property type="entry name" value="NADH_UbQ_OxRdtase"/>
</dbReference>
<feature type="transmembrane region" description="Helical" evidence="8">
    <location>
        <begin position="104"/>
        <end position="121"/>
    </location>
</feature>
<sequence length="502" mass="52355">MTGAVLPFFVAVPLAAAALAVVLPPRLARAVLVATPLLGTAGAVALLVEHATNPVLVHQVGAFVPGIAIPLVSDTLSAVMLTVTGLTSAVCVAYAVLGGDARLRFFPSLALMLTAGVNGALLTGDLFNLFVFVEVMLLPSYALIAMTGTWRRLGIGRLFVVVNLLTSTIFLVGVGLVYGVAGSVNMAVLADADHDDPRFVLAVAVVLLALTVKAGVVPMHGWLPRAYPATSGTVMALFSALHTKVAIYAIYRIHSVVLDGAPDWTLLALGLALLTMLVGSYGSLGEKVIRRSLSWQMVAGVGYILLGLAIGSRLGLAAGLFYMVHHILVMGSLLLAAAAIEQVYRSGQFVRISGLMRREPLLATGTALALLSLVGFPPSSGFFGKVGLVRAAADLDTPERVVVLAVVVVASIGALVAMLRLWREVFWGPSLEEMPSRGSTDTDPIDVPPGTRAPRRLVLPSTVLLVASLGLFLVPGPAWDLAVDAADGLLDVSRYAAEVTGR</sequence>
<dbReference type="PANTHER" id="PTHR42703">
    <property type="entry name" value="NADH DEHYDROGENASE"/>
    <property type="match status" value="1"/>
</dbReference>
<proteinExistence type="inferred from homology"/>
<name>A0ABR6UD39_9ACTN</name>
<evidence type="ECO:0000256" key="4">
    <source>
        <dbReference type="ARBA" id="ARBA00022692"/>
    </source>
</evidence>
<keyword evidence="4 7" id="KW-0812">Transmembrane</keyword>
<dbReference type="EMBL" id="JACMYC010000020">
    <property type="protein sequence ID" value="MBC2962352.1"/>
    <property type="molecule type" value="Genomic_DNA"/>
</dbReference>
<comment type="similarity">
    <text evidence="2">Belongs to the CPA3 antiporters (TC 2.A.63) subunit D family.</text>
</comment>